<evidence type="ECO:0000256" key="13">
    <source>
        <dbReference type="ARBA" id="ARBA00023172"/>
    </source>
</evidence>
<evidence type="ECO:0000256" key="11">
    <source>
        <dbReference type="ARBA" id="ARBA00022932"/>
    </source>
</evidence>
<keyword evidence="1" id="KW-0815">Transposition</keyword>
<evidence type="ECO:0000256" key="12">
    <source>
        <dbReference type="ARBA" id="ARBA00023125"/>
    </source>
</evidence>
<dbReference type="AlphaFoldDB" id="F9GBI8"/>
<keyword evidence="12" id="KW-0238">DNA-binding</keyword>
<keyword evidence="5" id="KW-0255">Endonuclease</keyword>
<dbReference type="GO" id="GO:0003964">
    <property type="term" value="F:RNA-directed DNA polymerase activity"/>
    <property type="evidence" value="ECO:0007669"/>
    <property type="project" value="UniProtKB-KW"/>
</dbReference>
<dbReference type="EMBL" id="AFQF01004542">
    <property type="protein sequence ID" value="EGU73469.1"/>
    <property type="molecule type" value="Genomic_DNA"/>
</dbReference>
<keyword evidence="2" id="KW-0548">Nucleotidyltransferase</keyword>
<keyword evidence="11" id="KW-0808">Transferase</keyword>
<protein>
    <recommendedName>
        <fullName evidence="17">Integrase catalytic domain-containing protein</fullName>
    </recommendedName>
</protein>
<evidence type="ECO:0000256" key="16">
    <source>
        <dbReference type="SAM" id="MobiDB-lite"/>
    </source>
</evidence>
<keyword evidence="11" id="KW-0239">DNA-directed DNA polymerase</keyword>
<evidence type="ECO:0000256" key="15">
    <source>
        <dbReference type="ARBA" id="ARBA00049244"/>
    </source>
</evidence>
<dbReference type="InterPro" id="IPR057670">
    <property type="entry name" value="SH3_retrovirus"/>
</dbReference>
<dbReference type="Gene3D" id="3.30.420.10">
    <property type="entry name" value="Ribonuclease H-like superfamily/Ribonuclease H"/>
    <property type="match status" value="1"/>
</dbReference>
<evidence type="ECO:0000256" key="8">
    <source>
        <dbReference type="ARBA" id="ARBA00022884"/>
    </source>
</evidence>
<feature type="region of interest" description="Disordered" evidence="16">
    <location>
        <begin position="481"/>
        <end position="521"/>
    </location>
</feature>
<keyword evidence="9" id="KW-0229">DNA integration</keyword>
<name>F9GBI8_FUSOF</name>
<dbReference type="InterPro" id="IPR001584">
    <property type="entry name" value="Integrase_cat-core"/>
</dbReference>
<evidence type="ECO:0000256" key="1">
    <source>
        <dbReference type="ARBA" id="ARBA00022578"/>
    </source>
</evidence>
<evidence type="ECO:0000256" key="4">
    <source>
        <dbReference type="ARBA" id="ARBA00022723"/>
    </source>
</evidence>
<dbReference type="InterPro" id="IPR039537">
    <property type="entry name" value="Retrotran_Ty1/copia-like"/>
</dbReference>
<keyword evidence="3" id="KW-0540">Nuclease</keyword>
<feature type="domain" description="Integrase catalytic" evidence="17">
    <location>
        <begin position="216"/>
        <end position="381"/>
    </location>
</feature>
<dbReference type="PROSITE" id="PS50994">
    <property type="entry name" value="INTEGRASE"/>
    <property type="match status" value="1"/>
</dbReference>
<dbReference type="GO" id="GO:0003723">
    <property type="term" value="F:RNA binding"/>
    <property type="evidence" value="ECO:0007669"/>
    <property type="project" value="UniProtKB-KW"/>
</dbReference>
<keyword evidence="13" id="KW-0233">DNA recombination</keyword>
<dbReference type="SUPFAM" id="SSF53098">
    <property type="entry name" value="Ribonuclease H-like"/>
    <property type="match status" value="1"/>
</dbReference>
<dbReference type="PANTHER" id="PTHR42648:SF11">
    <property type="entry name" value="TRANSPOSON TY4-P GAG-POL POLYPROTEIN"/>
    <property type="match status" value="1"/>
</dbReference>
<dbReference type="InterPro" id="IPR036397">
    <property type="entry name" value="RNaseH_sf"/>
</dbReference>
<dbReference type="GO" id="GO:0004519">
    <property type="term" value="F:endonuclease activity"/>
    <property type="evidence" value="ECO:0007669"/>
    <property type="project" value="UniProtKB-KW"/>
</dbReference>
<dbReference type="GO" id="GO:0003677">
    <property type="term" value="F:DNA binding"/>
    <property type="evidence" value="ECO:0007669"/>
    <property type="project" value="UniProtKB-KW"/>
</dbReference>
<dbReference type="GO" id="GO:0032196">
    <property type="term" value="P:transposition"/>
    <property type="evidence" value="ECO:0007669"/>
    <property type="project" value="UniProtKB-KW"/>
</dbReference>
<comment type="catalytic activity">
    <reaction evidence="14">
        <text>DNA(n) + a 2'-deoxyribonucleoside 5'-triphosphate = DNA(n+1) + diphosphate</text>
        <dbReference type="Rhea" id="RHEA:22508"/>
        <dbReference type="Rhea" id="RHEA-COMP:17339"/>
        <dbReference type="Rhea" id="RHEA-COMP:17340"/>
        <dbReference type="ChEBI" id="CHEBI:33019"/>
        <dbReference type="ChEBI" id="CHEBI:61560"/>
        <dbReference type="ChEBI" id="CHEBI:173112"/>
        <dbReference type="EC" id="2.7.7.49"/>
    </reaction>
</comment>
<gene>
    <name evidence="18" type="ORF">FOXB_16021</name>
</gene>
<evidence type="ECO:0000256" key="2">
    <source>
        <dbReference type="ARBA" id="ARBA00022695"/>
    </source>
</evidence>
<dbReference type="GO" id="GO:0003887">
    <property type="term" value="F:DNA-directed DNA polymerase activity"/>
    <property type="evidence" value="ECO:0007669"/>
    <property type="project" value="UniProtKB-KW"/>
</dbReference>
<dbReference type="PANTHER" id="PTHR42648">
    <property type="entry name" value="TRANSPOSASE, PUTATIVE-RELATED"/>
    <property type="match status" value="1"/>
</dbReference>
<evidence type="ECO:0000256" key="9">
    <source>
        <dbReference type="ARBA" id="ARBA00022908"/>
    </source>
</evidence>
<dbReference type="GO" id="GO:0015074">
    <property type="term" value="P:DNA integration"/>
    <property type="evidence" value="ECO:0007669"/>
    <property type="project" value="UniProtKB-KW"/>
</dbReference>
<dbReference type="Pfam" id="PF25597">
    <property type="entry name" value="SH3_retrovirus"/>
    <property type="match status" value="1"/>
</dbReference>
<accession>F9GBI8</accession>
<keyword evidence="6" id="KW-0378">Hydrolase</keyword>
<evidence type="ECO:0000256" key="3">
    <source>
        <dbReference type="ARBA" id="ARBA00022722"/>
    </source>
</evidence>
<reference evidence="18" key="1">
    <citation type="journal article" date="2012" name="Mol. Plant Microbe Interact.">
        <title>A highly conserved effector in Fusarium oxysporum is required for full virulence on Arabidopsis.</title>
        <authorList>
            <person name="Thatcher L.F."/>
            <person name="Gardiner D.M."/>
            <person name="Kazan K."/>
            <person name="Manners J."/>
        </authorList>
    </citation>
    <scope>NUCLEOTIDE SEQUENCE [LARGE SCALE GENOMIC DNA]</scope>
    <source>
        <strain evidence="18">Fo5176</strain>
    </source>
</reference>
<keyword evidence="7" id="KW-0460">Magnesium</keyword>
<evidence type="ECO:0000256" key="10">
    <source>
        <dbReference type="ARBA" id="ARBA00022918"/>
    </source>
</evidence>
<evidence type="ECO:0000256" key="14">
    <source>
        <dbReference type="ARBA" id="ARBA00048173"/>
    </source>
</evidence>
<organism evidence="18">
    <name type="scientific">Fusarium oxysporum (strain Fo5176)</name>
    <name type="common">Fusarium vascular wilt</name>
    <dbReference type="NCBI Taxonomy" id="660025"/>
    <lineage>
        <taxon>Eukaryota</taxon>
        <taxon>Fungi</taxon>
        <taxon>Dikarya</taxon>
        <taxon>Ascomycota</taxon>
        <taxon>Pezizomycotina</taxon>
        <taxon>Sordariomycetes</taxon>
        <taxon>Hypocreomycetidae</taxon>
        <taxon>Hypocreales</taxon>
        <taxon>Nectriaceae</taxon>
        <taxon>Fusarium</taxon>
        <taxon>Fusarium oxysporum species complex</taxon>
    </lineage>
</organism>
<evidence type="ECO:0000313" key="18">
    <source>
        <dbReference type="EMBL" id="EGU73469.1"/>
    </source>
</evidence>
<evidence type="ECO:0000256" key="7">
    <source>
        <dbReference type="ARBA" id="ARBA00022842"/>
    </source>
</evidence>
<dbReference type="GO" id="GO:0016787">
    <property type="term" value="F:hydrolase activity"/>
    <property type="evidence" value="ECO:0007669"/>
    <property type="project" value="UniProtKB-KW"/>
</dbReference>
<comment type="caution">
    <text evidence="18">The sequence shown here is derived from an EMBL/GenBank/DDBJ whole genome shotgun (WGS) entry which is preliminary data.</text>
</comment>
<keyword evidence="10" id="KW-0695">RNA-directed DNA polymerase</keyword>
<evidence type="ECO:0000259" key="17">
    <source>
        <dbReference type="PROSITE" id="PS50994"/>
    </source>
</evidence>
<evidence type="ECO:0000256" key="6">
    <source>
        <dbReference type="ARBA" id="ARBA00022801"/>
    </source>
</evidence>
<comment type="catalytic activity">
    <reaction evidence="15">
        <text>DNA(n) + a 2'-deoxyribonucleoside 5'-triphosphate = DNA(n+1) + diphosphate</text>
        <dbReference type="Rhea" id="RHEA:22508"/>
        <dbReference type="Rhea" id="RHEA-COMP:17339"/>
        <dbReference type="Rhea" id="RHEA-COMP:17340"/>
        <dbReference type="ChEBI" id="CHEBI:33019"/>
        <dbReference type="ChEBI" id="CHEBI:61560"/>
        <dbReference type="ChEBI" id="CHEBI:173112"/>
        <dbReference type="EC" id="2.7.7.7"/>
    </reaction>
</comment>
<feature type="region of interest" description="Disordered" evidence="16">
    <location>
        <begin position="306"/>
        <end position="328"/>
    </location>
</feature>
<dbReference type="STRING" id="660025.F9GBI8"/>
<dbReference type="GO" id="GO:0006310">
    <property type="term" value="P:DNA recombination"/>
    <property type="evidence" value="ECO:0007669"/>
    <property type="project" value="UniProtKB-KW"/>
</dbReference>
<keyword evidence="8" id="KW-0694">RNA-binding</keyword>
<dbReference type="GO" id="GO:0005634">
    <property type="term" value="C:nucleus"/>
    <property type="evidence" value="ECO:0007669"/>
    <property type="project" value="UniProtKB-ARBA"/>
</dbReference>
<keyword evidence="4" id="KW-0479">Metal-binding</keyword>
<dbReference type="InterPro" id="IPR012337">
    <property type="entry name" value="RNaseH-like_sf"/>
</dbReference>
<sequence>MDQNSLDSSRVILQGPGNWKLWINIIQKFATAYNIWEFIKDPKLRNPPTDTRLRSGHLRLQDGLFQMNNVAYIPDFHTSLVTLDLMLEEGYNWNPATGSVFKGTTTLFYTRRIHRQQIIEFNEVDPKRVQPAIQPALQPVETAATAFSSSSTPRPTHTAEADLWHQGLGHLNPVALEHLVEQTTGARIKGPIRIDCKACSMGKAERQVSRRNPQTRASRPFWRVHLDLFSLSPSINGYQTALLVKDEFTGIIEFYPLVDSRQDTILEALETFETRIQRQYSLRICKICKDNDRVLRINYSDWTKDKGIEDEPTAPRTAAQNGSAERSGGLIEAKARAMTLGANFPEGLWPESWKTAVYLHNRSHQQSRDRKTLFQQLHNWLKDNNRDTGHINQQPDVTHLKAYGCRAYPLAIEAQEGTQKRALKTAAHAEVGYLVGYDSSNIFRIWIPEKSQVRRLREVAFNERISYDPKDHPDAISIAIRPQQGQLPDHIETDSDDEEFDGTRPIQPEGLRPEETVDEGI</sequence>
<dbReference type="GO" id="GO:0046872">
    <property type="term" value="F:metal ion binding"/>
    <property type="evidence" value="ECO:0007669"/>
    <property type="project" value="UniProtKB-KW"/>
</dbReference>
<evidence type="ECO:0000256" key="5">
    <source>
        <dbReference type="ARBA" id="ARBA00022759"/>
    </source>
</evidence>
<dbReference type="OrthoDB" id="5017987at2759"/>
<proteinExistence type="predicted"/>